<evidence type="ECO:0000256" key="7">
    <source>
        <dbReference type="SAM" id="Phobius"/>
    </source>
</evidence>
<reference evidence="8" key="1">
    <citation type="journal article" date="2016" name="Genome Biol. Evol.">
        <title>Detecting and Characterizing the Highly Divergent Plastid Genome of the Nonphotosynthetic Parasitic Plant Hydnora visseri (Hydnoraceae).</title>
        <authorList>
            <person name="Naumann J."/>
            <person name="Der J.P."/>
            <person name="Wafula E.K."/>
            <person name="Jones S.S."/>
            <person name="Wagner S.T."/>
            <person name="Honaas L.A."/>
            <person name="Ralph P.E."/>
            <person name="Bolin J.F."/>
            <person name="Maass E."/>
            <person name="Neinhuis C."/>
            <person name="Wanke S."/>
            <person name="dePamphilis C.W."/>
        </authorList>
    </citation>
    <scope>NUCLEOTIDE SEQUENCE</scope>
</reference>
<dbReference type="RefSeq" id="YP_009231675.1">
    <property type="nucleotide sequence ID" value="NC_029358.1"/>
</dbReference>
<keyword evidence="5" id="KW-0547">Nucleotide-binding</keyword>
<protein>
    <submittedName>
        <fullName evidence="8">Uncharacterized protein</fullName>
    </submittedName>
</protein>
<comment type="similarity">
    <text evidence="3">Belongs to the Ycf2 family.</text>
</comment>
<comment type="subcellular location">
    <subcellularLocation>
        <location evidence="2">Plastid</location>
    </subcellularLocation>
</comment>
<organism evidence="8">
    <name type="scientific">Hydnora visseri</name>
    <name type="common">Visser's hydnora</name>
    <name type="synonym">Subterranean holoparasitic plant</name>
    <dbReference type="NCBI Taxonomy" id="1329980"/>
    <lineage>
        <taxon>Eukaryota</taxon>
        <taxon>Viridiplantae</taxon>
        <taxon>Streptophyta</taxon>
        <taxon>Embryophyta</taxon>
        <taxon>Tracheophyta</taxon>
        <taxon>Spermatophyta</taxon>
        <taxon>Magnoliopsida</taxon>
        <taxon>Magnoliidae</taxon>
        <taxon>Piperales</taxon>
        <taxon>Hydnoraceae</taxon>
        <taxon>Hydnora</taxon>
    </lineage>
</organism>
<dbReference type="GeneID" id="26900253"/>
<evidence type="ECO:0000256" key="1">
    <source>
        <dbReference type="ARBA" id="ARBA00002329"/>
    </source>
</evidence>
<keyword evidence="7" id="KW-0472">Membrane</keyword>
<feature type="transmembrane region" description="Helical" evidence="7">
    <location>
        <begin position="869"/>
        <end position="889"/>
    </location>
</feature>
<dbReference type="GO" id="GO:0005524">
    <property type="term" value="F:ATP binding"/>
    <property type="evidence" value="ECO:0007669"/>
    <property type="project" value="UniProtKB-KW"/>
</dbReference>
<accession>A0A0X9MDB1</accession>
<evidence type="ECO:0000256" key="6">
    <source>
        <dbReference type="ARBA" id="ARBA00022840"/>
    </source>
</evidence>
<dbReference type="EMBL" id="KT970098">
    <property type="protein sequence ID" value="ALZ49993.1"/>
    <property type="molecule type" value="Genomic_DNA"/>
</dbReference>
<dbReference type="PANTHER" id="PTHR33078:SF100">
    <property type="entry name" value="PROTEIN YCF2"/>
    <property type="match status" value="1"/>
</dbReference>
<dbReference type="GO" id="GO:0009536">
    <property type="term" value="C:plastid"/>
    <property type="evidence" value="ECO:0007669"/>
    <property type="project" value="UniProtKB-SubCell"/>
</dbReference>
<feature type="transmembrane region" description="Helical" evidence="7">
    <location>
        <begin position="56"/>
        <end position="75"/>
    </location>
</feature>
<evidence type="ECO:0000256" key="3">
    <source>
        <dbReference type="ARBA" id="ARBA00009361"/>
    </source>
</evidence>
<keyword evidence="7" id="KW-0812">Transmembrane</keyword>
<keyword evidence="6" id="KW-0067">ATP-binding</keyword>
<keyword evidence="7" id="KW-1133">Transmembrane helix</keyword>
<proteinExistence type="inferred from homology"/>
<dbReference type="PANTHER" id="PTHR33078">
    <property type="entry name" value="PROTEIN YCF2-RELATED"/>
    <property type="match status" value="1"/>
</dbReference>
<gene>
    <name evidence="8" type="primary">ycf2</name>
    <name evidence="8" type="ORF">AP062_021</name>
</gene>
<evidence type="ECO:0000256" key="4">
    <source>
        <dbReference type="ARBA" id="ARBA00022640"/>
    </source>
</evidence>
<sequence length="1639" mass="197867">MINKKKEVNKFMRMKKTTIKLLILEIIEILRELYIKKFFITIFLYTVKLLDQLKKILIILVMYIILFICTYRRYLVKPIIFIKKSLRPLTQQFELNNVISKLDSTTRNLITEIYKNKNKEEIKSLDSIDDITLNLLFALSNSTGVLKQKIENRKFISAIGAKTIYEHLCTFKKEDLPLKFKLKKKICEFIDEEARPYQYIQDETKRHEIDYGFFVGINCSLKDFPLKLDFSELNVYVSIPVSNSKSIIIFRYGLFFKKVVKKVKKLIRKTSTNSTKDNFSSLSFRFFETNNNNDKLHKKNLCLILLKINNLELIYKKQYNYIINYIIDNTTSNINLVENKNISLIKINFIENIINDICNYTTTLYELKELYKVYKNKIKKKKEEFNLYAKNYKKYIEIYKECINYYNTYGTLFPYLDSDNNPIVNLFFTYNWIFQSNFYRIINFIPTLINEFCLYITISSYNALIKLYSYTTSKLYSYITKTNKYELVYKDKNDISVSKINLVNIKYLQSKRLTNINIKKKEKKIISFSPYTSYNLIKYNDITLVYYFLLQNSNFAKISDYNKYLINLKFNNNKNNYKYFIEIFINFNKRYLKRKNRINLKNLLQNLLVNNTNYELNSCKKYKETELSKIKQKYIFNIDFENHISLQLEKANYKYIYDYISTDDNLIYDYDSCPINNNYFKNIEQKNVEHIYSLYTHPKYIDNNVKNNLIKKDTNYLEKEIIKNKNIIEKIIKNQTILYYLNFFNLNNHNFLKKDLCNLYKLIYKNIISLYNINKIKIYFFILFFYQTICNKCYILLYKILYNIYVWIYNQEKNKIIFFAQLKLTKNINIIQKIIKNTLIKSKELSMLSLEKMITPKKNYSFFPIQIEYTVIFIIIPILLYIFTIIFNLNQLYEQTKILNYLVLPSYIQETHMLYAHTKENFFQRYNNILIDIIKTFISFVKSLLEYHNIFKYRNIIHIKEEFIILFSSISCNLISLIKNFVNQINFYKYATYFSYQSKYLYLYFFDQKKIQTRKGYLYNNIENWIDNSFLINDKERKFIIQYTTINKHKKLNNLLQKKYEQPGYKYLCNLVNKKYNYDYNTKLEERPIFLANNYINLYPNNTTNKRNFFPFSLSFIDKHNVLVIDNENEDFVLIKNNIIKNSCIPFVTLTTSYEDMISKFETPFPNFRAFKKRKIKKNTISYIDKNNKVFKKFVHGDDILDNLILNNLNDKTFDLFFQLELINAISPCIVWIPNIHEYNMNLDLYEKKTFNYFALLNLVNIISYNYNENKQTIFIASTLNLKKTDPIFIKPNCLNKCLLLRKPTNILDQRKYFFTLLKSKGFYLENIITINNNLVNSKGIRDIFTLSNETILLSIINKNNNIINDNIIQFSRHKQFHTYVNITKTPLNFTLYQIGQAFIQIILNYSPLSDPLSIYTNFLTKDYFYRHYFSLCTNITRINLCFYIFKCYAGFIINKMWYSLEKYNLVLTCKSTSNITDFNLFYALLQIEKTILLNNFDSSNNNYELDTLVNYAPKDWSNFFLFEFEKELKKDLFKDESLSLYKKGTTPSFINHNWYSIHKEKYFFEDLNKNKIDLYKNNIYNDEYYYYSFVNEVVCYLYSLIYENKYIFEKIMLVLSEKGWIFPEEIKTILLDFIIKKI</sequence>
<name>A0A0X9MDB1_HYDVS</name>
<comment type="function">
    <text evidence="1">Probable ATPase of unknown function. Its presence in a non-photosynthetic plant (Epifagus virginiana) and experiments in tobacco indicate that it has an essential function which is probably not related to photosynthesis.</text>
</comment>
<evidence type="ECO:0000313" key="8">
    <source>
        <dbReference type="EMBL" id="ALZ49993.1"/>
    </source>
</evidence>
<evidence type="ECO:0000256" key="5">
    <source>
        <dbReference type="ARBA" id="ARBA00022741"/>
    </source>
</evidence>
<evidence type="ECO:0000256" key="2">
    <source>
        <dbReference type="ARBA" id="ARBA00004474"/>
    </source>
</evidence>
<feature type="transmembrane region" description="Helical" evidence="7">
    <location>
        <begin position="778"/>
        <end position="797"/>
    </location>
</feature>
<keyword evidence="4 8" id="KW-0934">Plastid</keyword>
<geneLocation type="plastid" evidence="8"/>